<evidence type="ECO:0000259" key="4">
    <source>
        <dbReference type="SMART" id="SM00998"/>
    </source>
</evidence>
<dbReference type="InterPro" id="IPR000362">
    <property type="entry name" value="Fumarate_lyase_fam"/>
</dbReference>
<dbReference type="Gene3D" id="1.10.40.30">
    <property type="entry name" value="Fumarase/aspartase (C-terminal domain)"/>
    <property type="match status" value="1"/>
</dbReference>
<dbReference type="Gene3D" id="1.20.200.10">
    <property type="entry name" value="Fumarase/aspartase (Central domain)"/>
    <property type="match status" value="1"/>
</dbReference>
<organism evidence="5 6">
    <name type="scientific">Candidatus Promineifilum breve</name>
    <dbReference type="NCBI Taxonomy" id="1806508"/>
    <lineage>
        <taxon>Bacteria</taxon>
        <taxon>Bacillati</taxon>
        <taxon>Chloroflexota</taxon>
        <taxon>Ardenticatenia</taxon>
        <taxon>Candidatus Promineifilales</taxon>
        <taxon>Candidatus Promineifilaceae</taxon>
        <taxon>Candidatus Promineifilum</taxon>
    </lineage>
</organism>
<evidence type="ECO:0000313" key="5">
    <source>
        <dbReference type="EMBL" id="CUS02656.2"/>
    </source>
</evidence>
<name>A0A160SZ52_9CHLR</name>
<dbReference type="GO" id="GO:0044208">
    <property type="term" value="P:'de novo' AMP biosynthetic process"/>
    <property type="evidence" value="ECO:0007669"/>
    <property type="project" value="UniProtKB-UniPathway"/>
</dbReference>
<dbReference type="AlphaFoldDB" id="A0A160SZ52"/>
<evidence type="ECO:0000256" key="1">
    <source>
        <dbReference type="ARBA" id="ARBA00023239"/>
    </source>
</evidence>
<dbReference type="InterPro" id="IPR019468">
    <property type="entry name" value="AdenyloSucc_lyase_C"/>
</dbReference>
<evidence type="ECO:0000256" key="2">
    <source>
        <dbReference type="NCBIfam" id="TIGR00928"/>
    </source>
</evidence>
<comment type="catalytic activity">
    <reaction evidence="3">
        <text>N(6)-(1,2-dicarboxyethyl)-AMP = fumarate + AMP</text>
        <dbReference type="Rhea" id="RHEA:16853"/>
        <dbReference type="ChEBI" id="CHEBI:29806"/>
        <dbReference type="ChEBI" id="CHEBI:57567"/>
        <dbReference type="ChEBI" id="CHEBI:456215"/>
        <dbReference type="EC" id="4.3.2.2"/>
    </reaction>
</comment>
<dbReference type="GO" id="GO:0005829">
    <property type="term" value="C:cytosol"/>
    <property type="evidence" value="ECO:0007669"/>
    <property type="project" value="TreeGrafter"/>
</dbReference>
<reference evidence="5" key="1">
    <citation type="submission" date="2016-01" db="EMBL/GenBank/DDBJ databases">
        <authorList>
            <person name="Mcilroy J.S."/>
            <person name="Karst M S."/>
            <person name="Albertsen M."/>
        </authorList>
    </citation>
    <scope>NUCLEOTIDE SEQUENCE</scope>
    <source>
        <strain evidence="5">Cfx-K</strain>
    </source>
</reference>
<dbReference type="KEGG" id="pbf:CFX0092_A0778"/>
<protein>
    <recommendedName>
        <fullName evidence="2 3">Adenylosuccinate lyase</fullName>
        <shortName evidence="3">ASL</shortName>
        <ecNumber evidence="2 3">4.3.2.2</ecNumber>
    </recommendedName>
    <alternativeName>
        <fullName evidence="3">Adenylosuccinase</fullName>
    </alternativeName>
</protein>
<gene>
    <name evidence="5" type="primary">purB</name>
    <name evidence="5" type="ORF">CFX0092_A0778</name>
</gene>
<dbReference type="InterPro" id="IPR004769">
    <property type="entry name" value="Pur_lyase"/>
</dbReference>
<keyword evidence="3" id="KW-0658">Purine biosynthesis</keyword>
<dbReference type="InterPro" id="IPR022761">
    <property type="entry name" value="Fumarate_lyase_N"/>
</dbReference>
<sequence length="465" mass="51789">MSDFNHNTFISPFTWRYGSQEMRYLWSELHKRRLMRRVWVALAAAQHVAGLVSAEQLADLERHVDDIDIARALQIERETRHDVMAEIRAYAEQCPVGGGVIHWGATSADITDNVDALRQREAARLLLEGLQRLLIAFARRIDETADLPVMAHTHIQPAEPTTLGYRLAMYAQDLLEDFRQLQAVTTALRGKGFKGAVGTQATFVEMLAGTEMTAGQLEELAMARLDLPCFPIASQTYTRQQDLRVQQVLTGIASSLHKFALDFRLLQSPPFGEWAEPFGRRQVGSSAMPFKRNPINAENICSLARYVAAQTAVAWDNAGQAILERSLDDSANRRLYLPESFLAVDEMLRRATTLVEGMTIDREQIGRNLARYGPFAATERVLVAAVRAGADRQEVHEWLREVSLRAWEAVRREEPNPLAELVAGDARLTAFLPADELRGLMDAGGYVGTAADRARALAAAIRAAT</sequence>
<dbReference type="InterPro" id="IPR008948">
    <property type="entry name" value="L-Aspartase-like"/>
</dbReference>
<dbReference type="PRINTS" id="PR00149">
    <property type="entry name" value="FUMRATELYASE"/>
</dbReference>
<dbReference type="NCBIfam" id="TIGR00928">
    <property type="entry name" value="purB"/>
    <property type="match status" value="1"/>
</dbReference>
<feature type="domain" description="Adenylosuccinate lyase C-terminal" evidence="4">
    <location>
        <begin position="373"/>
        <end position="458"/>
    </location>
</feature>
<dbReference type="Proteomes" id="UP000215027">
    <property type="component" value="Chromosome I"/>
</dbReference>
<comment type="catalytic activity">
    <reaction evidence="3">
        <text>(2S)-2-[5-amino-1-(5-phospho-beta-D-ribosyl)imidazole-4-carboxamido]succinate = 5-amino-1-(5-phospho-beta-D-ribosyl)imidazole-4-carboxamide + fumarate</text>
        <dbReference type="Rhea" id="RHEA:23920"/>
        <dbReference type="ChEBI" id="CHEBI:29806"/>
        <dbReference type="ChEBI" id="CHEBI:58443"/>
        <dbReference type="ChEBI" id="CHEBI:58475"/>
        <dbReference type="EC" id="4.3.2.2"/>
    </reaction>
</comment>
<dbReference type="GO" id="GO:0006189">
    <property type="term" value="P:'de novo' IMP biosynthetic process"/>
    <property type="evidence" value="ECO:0007669"/>
    <property type="project" value="UniProtKB-UniPathway"/>
</dbReference>
<dbReference type="EC" id="4.3.2.2" evidence="2 3"/>
<evidence type="ECO:0000256" key="3">
    <source>
        <dbReference type="RuleBase" id="RU361172"/>
    </source>
</evidence>
<dbReference type="UniPathway" id="UPA00074">
    <property type="reaction ID" value="UER00132"/>
</dbReference>
<dbReference type="GO" id="GO:0004018">
    <property type="term" value="F:N6-(1,2-dicarboxyethyl)AMP AMP-lyase (fumarate-forming) activity"/>
    <property type="evidence" value="ECO:0007669"/>
    <property type="project" value="UniProtKB-UniRule"/>
</dbReference>
<dbReference type="SUPFAM" id="SSF48557">
    <property type="entry name" value="L-aspartase-like"/>
    <property type="match status" value="1"/>
</dbReference>
<dbReference type="OrthoDB" id="9768878at2"/>
<dbReference type="Pfam" id="PF00206">
    <property type="entry name" value="Lyase_1"/>
    <property type="match status" value="1"/>
</dbReference>
<dbReference type="Gene3D" id="1.10.275.60">
    <property type="match status" value="1"/>
</dbReference>
<dbReference type="EMBL" id="LN890655">
    <property type="protein sequence ID" value="CUS02656.2"/>
    <property type="molecule type" value="Genomic_DNA"/>
</dbReference>
<dbReference type="RefSeq" id="WP_095042244.1">
    <property type="nucleotide sequence ID" value="NZ_LN890655.1"/>
</dbReference>
<keyword evidence="1 3" id="KW-0456">Lyase</keyword>
<comment type="pathway">
    <text evidence="3">Purine metabolism; IMP biosynthesis via de novo pathway; 5-amino-1-(5-phospho-D-ribosyl)imidazole-4-carboxamide from 5-amino-1-(5-phospho-D-ribosyl)imidazole-4-carboxylate: step 2/2.</text>
</comment>
<dbReference type="PANTHER" id="PTHR43172">
    <property type="entry name" value="ADENYLOSUCCINATE LYASE"/>
    <property type="match status" value="1"/>
</dbReference>
<evidence type="ECO:0000313" key="6">
    <source>
        <dbReference type="Proteomes" id="UP000215027"/>
    </source>
</evidence>
<dbReference type="UniPathway" id="UPA00075">
    <property type="reaction ID" value="UER00336"/>
</dbReference>
<comment type="pathway">
    <text evidence="3">Purine metabolism; AMP biosynthesis via de novo pathway; AMP from IMP: step 2/2.</text>
</comment>
<dbReference type="PANTHER" id="PTHR43172:SF1">
    <property type="entry name" value="ADENYLOSUCCINATE LYASE"/>
    <property type="match status" value="1"/>
</dbReference>
<dbReference type="SMART" id="SM00998">
    <property type="entry name" value="ADSL_C"/>
    <property type="match status" value="1"/>
</dbReference>
<dbReference type="PROSITE" id="PS00163">
    <property type="entry name" value="FUMARATE_LYASES"/>
    <property type="match status" value="1"/>
</dbReference>
<dbReference type="Pfam" id="PF10397">
    <property type="entry name" value="ADSL_C"/>
    <property type="match status" value="1"/>
</dbReference>
<proteinExistence type="inferred from homology"/>
<accession>A0A160SZ52</accession>
<comment type="similarity">
    <text evidence="3">Belongs to the lyase 1 family. Adenylosuccinate lyase subfamily.</text>
</comment>
<dbReference type="InterPro" id="IPR020557">
    <property type="entry name" value="Fumarate_lyase_CS"/>
</dbReference>
<keyword evidence="6" id="KW-1185">Reference proteome</keyword>
<dbReference type="GO" id="GO:0070626">
    <property type="term" value="F:(S)-2-(5-amino-1-(5-phospho-D-ribosyl)imidazole-4-carboxamido) succinate lyase (fumarate-forming) activity"/>
    <property type="evidence" value="ECO:0007669"/>
    <property type="project" value="TreeGrafter"/>
</dbReference>